<reference evidence="1 2" key="1">
    <citation type="submission" date="2019-10" db="EMBL/GenBank/DDBJ databases">
        <title>Lysobacter alkalisoli sp. nov., isolated from saline-alkaline soil.</title>
        <authorList>
            <person name="Sun J.-Q."/>
        </authorList>
    </citation>
    <scope>NUCLEOTIDE SEQUENCE [LARGE SCALE GENOMIC DNA]</scope>
    <source>
        <strain evidence="1 2">KCTC 42381</strain>
    </source>
</reference>
<comment type="caution">
    <text evidence="1">The sequence shown here is derived from an EMBL/GenBank/DDBJ whole genome shotgun (WGS) entry which is preliminary data.</text>
</comment>
<dbReference type="Proteomes" id="UP000320431">
    <property type="component" value="Unassembled WGS sequence"/>
</dbReference>
<proteinExistence type="predicted"/>
<organism evidence="1 2">
    <name type="scientific">Marilutibacter maris</name>
    <dbReference type="NCBI Taxonomy" id="1605891"/>
    <lineage>
        <taxon>Bacteria</taxon>
        <taxon>Pseudomonadati</taxon>
        <taxon>Pseudomonadota</taxon>
        <taxon>Gammaproteobacteria</taxon>
        <taxon>Lysobacterales</taxon>
        <taxon>Lysobacteraceae</taxon>
        <taxon>Marilutibacter</taxon>
    </lineage>
</organism>
<accession>A0A508A5D0</accession>
<dbReference type="RefSeq" id="WP_141483086.1">
    <property type="nucleotide sequence ID" value="NZ_VICD02000279.1"/>
</dbReference>
<evidence type="ECO:0000313" key="1">
    <source>
        <dbReference type="EMBL" id="KAB8170017.1"/>
    </source>
</evidence>
<gene>
    <name evidence="1" type="ORF">FKV24_016055</name>
</gene>
<protein>
    <submittedName>
        <fullName evidence="1">Uncharacterized protein</fullName>
    </submittedName>
</protein>
<evidence type="ECO:0000313" key="2">
    <source>
        <dbReference type="Proteomes" id="UP000320431"/>
    </source>
</evidence>
<dbReference type="EMBL" id="VICD02000279">
    <property type="protein sequence ID" value="KAB8170017.1"/>
    <property type="molecule type" value="Genomic_DNA"/>
</dbReference>
<name>A0A508A5D0_9GAMM</name>
<sequence length="189" mass="20027">MIGRFAASLLLCGLPLGAASASDVLGDCGGAPEGAVTTLPAPVSEWGVLACSPATGHMLAARPGWAWKFVDTMKDFGLPANFGQDDGQAPAAYFVAARINDAPLEHPLTLNAAKALSEGLAAEPDPWDSARVLSLGNTRQQGVRVFVFEKTDEHAGPMRWAIMCNWDASQCSPGHRFMILDLRDRQAGH</sequence>
<dbReference type="AlphaFoldDB" id="A0A508A5D0"/>